<feature type="region of interest" description="Disordered" evidence="1">
    <location>
        <begin position="1"/>
        <end position="24"/>
    </location>
</feature>
<dbReference type="AlphaFoldDB" id="A0A165H252"/>
<evidence type="ECO:0000313" key="3">
    <source>
        <dbReference type="Proteomes" id="UP000077266"/>
    </source>
</evidence>
<proteinExistence type="predicted"/>
<accession>A0A165H252</accession>
<keyword evidence="3" id="KW-1185">Reference proteome</keyword>
<evidence type="ECO:0000256" key="1">
    <source>
        <dbReference type="SAM" id="MobiDB-lite"/>
    </source>
</evidence>
<protein>
    <submittedName>
        <fullName evidence="2">Uncharacterized protein</fullName>
    </submittedName>
</protein>
<feature type="region of interest" description="Disordered" evidence="1">
    <location>
        <begin position="39"/>
        <end position="65"/>
    </location>
</feature>
<evidence type="ECO:0000313" key="2">
    <source>
        <dbReference type="EMBL" id="KZV91343.1"/>
    </source>
</evidence>
<sequence>MMAAHGRASREGARRRARPSASVADNLYGRSFPFRCRPSPAPLAQTSSPSSALATNSAATPLQHKTKCRLRKRGEGWQTSTSRMHDSMRRISGCNPHTVVALSRYLRYHEGPRVWQASLLACGSSRRSRSPVAQESNLHAPWGIIITVLRSPVQIVLASHALYLDTGIDSTVTE</sequence>
<name>A0A165H252_EXIGL</name>
<dbReference type="InParanoid" id="A0A165H252"/>
<reference evidence="2 3" key="1">
    <citation type="journal article" date="2016" name="Mol. Biol. Evol.">
        <title>Comparative Genomics of Early-Diverging Mushroom-Forming Fungi Provides Insights into the Origins of Lignocellulose Decay Capabilities.</title>
        <authorList>
            <person name="Nagy L.G."/>
            <person name="Riley R."/>
            <person name="Tritt A."/>
            <person name="Adam C."/>
            <person name="Daum C."/>
            <person name="Floudas D."/>
            <person name="Sun H."/>
            <person name="Yadav J.S."/>
            <person name="Pangilinan J."/>
            <person name="Larsson K.H."/>
            <person name="Matsuura K."/>
            <person name="Barry K."/>
            <person name="Labutti K."/>
            <person name="Kuo R."/>
            <person name="Ohm R.A."/>
            <person name="Bhattacharya S.S."/>
            <person name="Shirouzu T."/>
            <person name="Yoshinaga Y."/>
            <person name="Martin F.M."/>
            <person name="Grigoriev I.V."/>
            <person name="Hibbett D.S."/>
        </authorList>
    </citation>
    <scope>NUCLEOTIDE SEQUENCE [LARGE SCALE GENOMIC DNA]</scope>
    <source>
        <strain evidence="2 3">HHB12029</strain>
    </source>
</reference>
<dbReference type="Proteomes" id="UP000077266">
    <property type="component" value="Unassembled WGS sequence"/>
</dbReference>
<organism evidence="2 3">
    <name type="scientific">Exidia glandulosa HHB12029</name>
    <dbReference type="NCBI Taxonomy" id="1314781"/>
    <lineage>
        <taxon>Eukaryota</taxon>
        <taxon>Fungi</taxon>
        <taxon>Dikarya</taxon>
        <taxon>Basidiomycota</taxon>
        <taxon>Agaricomycotina</taxon>
        <taxon>Agaricomycetes</taxon>
        <taxon>Auriculariales</taxon>
        <taxon>Exidiaceae</taxon>
        <taxon>Exidia</taxon>
    </lineage>
</organism>
<feature type="compositionally biased region" description="Polar residues" evidence="1">
    <location>
        <begin position="44"/>
        <end position="60"/>
    </location>
</feature>
<gene>
    <name evidence="2" type="ORF">EXIGLDRAFT_97738</name>
</gene>
<dbReference type="EMBL" id="KV426029">
    <property type="protein sequence ID" value="KZV91343.1"/>
    <property type="molecule type" value="Genomic_DNA"/>
</dbReference>